<organism evidence="3 4">
    <name type="scientific">Acacia crassicarpa</name>
    <name type="common">northern wattle</name>
    <dbReference type="NCBI Taxonomy" id="499986"/>
    <lineage>
        <taxon>Eukaryota</taxon>
        <taxon>Viridiplantae</taxon>
        <taxon>Streptophyta</taxon>
        <taxon>Embryophyta</taxon>
        <taxon>Tracheophyta</taxon>
        <taxon>Spermatophyta</taxon>
        <taxon>Magnoliopsida</taxon>
        <taxon>eudicotyledons</taxon>
        <taxon>Gunneridae</taxon>
        <taxon>Pentapetalae</taxon>
        <taxon>rosids</taxon>
        <taxon>fabids</taxon>
        <taxon>Fabales</taxon>
        <taxon>Fabaceae</taxon>
        <taxon>Caesalpinioideae</taxon>
        <taxon>mimosoid clade</taxon>
        <taxon>Acacieae</taxon>
        <taxon>Acacia</taxon>
    </lineage>
</organism>
<dbReference type="FunFam" id="1.25.40.10:FF:000090">
    <property type="entry name" value="Pentatricopeptide repeat-containing protein, chloroplastic"/>
    <property type="match status" value="1"/>
</dbReference>
<sequence>MELSSTKALTGTATRDHVLRQMENHFVPALSNCIQIAQLKKIHACIVKLSLSQSNFLVTKMVDVCDNCSDTDYATLLFQQVEEPNVFSYNAIIRTYSHNHLYRLAISMFKQMMRHPRKSAENTISPDRFTFPFLIKSCAGLLCHRLGQQIHAQLCKFGTDSLCITENALIDMYTKCDDLATANKMFQLMTNRDAISWNSLIFGHARLGQMKSAKDLFDEMPCRTIVSWTTMITGYARVGCYSEALQIFREMQMVGIDPDEISIVSVLPACAQLGALEVGKWIHMYSDKNGFSKKTSICNALVEMYNKCGCFDQARDLFDQLVDRDVISWSTMIGGLANNGKAHEALELFRDMQRAQVVPNAITFLGVLTACTHAGLWKEGLECFDCMREDYHIEPEIEHYGCLVDLLGRSGRLDQALETIMKMQVKPDSRIWNSLLSSCRIHHNLDMAIIAMEHLLELEPDESGNYVLLANIYADLGKWEAVSSIRKLIRNRRIKKTPGCSLIEVGNVVEEFVSSDDSKSFSKDIFRILDVLALHQDRTNEVKDFEQELTDQALS</sequence>
<feature type="repeat" description="PPR" evidence="2">
    <location>
        <begin position="85"/>
        <end position="119"/>
    </location>
</feature>
<feature type="repeat" description="PPR" evidence="2">
    <location>
        <begin position="325"/>
        <end position="359"/>
    </location>
</feature>
<comment type="caution">
    <text evidence="3">The sequence shown here is derived from an EMBL/GenBank/DDBJ whole genome shotgun (WGS) entry which is preliminary data.</text>
</comment>
<keyword evidence="1" id="KW-0677">Repeat</keyword>
<name>A0AAE1JPC1_9FABA</name>
<dbReference type="Pfam" id="PF20431">
    <property type="entry name" value="E_motif"/>
    <property type="match status" value="1"/>
</dbReference>
<accession>A0AAE1JPC1</accession>
<gene>
    <name evidence="3" type="ORF">QN277_017557</name>
</gene>
<evidence type="ECO:0008006" key="5">
    <source>
        <dbReference type="Google" id="ProtNLM"/>
    </source>
</evidence>
<evidence type="ECO:0000256" key="2">
    <source>
        <dbReference type="PROSITE-ProRule" id="PRU00708"/>
    </source>
</evidence>
<feature type="repeat" description="PPR" evidence="2">
    <location>
        <begin position="224"/>
        <end position="258"/>
    </location>
</feature>
<evidence type="ECO:0000256" key="1">
    <source>
        <dbReference type="ARBA" id="ARBA00022737"/>
    </source>
</evidence>
<dbReference type="Gene3D" id="1.25.40.10">
    <property type="entry name" value="Tetratricopeptide repeat domain"/>
    <property type="match status" value="4"/>
</dbReference>
<dbReference type="PANTHER" id="PTHR47926:SF415">
    <property type="entry name" value="PENTATRICOPEPTIDE REPEAT-CONTAINING PROTEIN"/>
    <property type="match status" value="1"/>
</dbReference>
<dbReference type="NCBIfam" id="TIGR00756">
    <property type="entry name" value="PPR"/>
    <property type="match status" value="5"/>
</dbReference>
<dbReference type="InterPro" id="IPR002885">
    <property type="entry name" value="PPR_rpt"/>
</dbReference>
<dbReference type="PANTHER" id="PTHR47926">
    <property type="entry name" value="PENTATRICOPEPTIDE REPEAT-CONTAINING PROTEIN"/>
    <property type="match status" value="1"/>
</dbReference>
<dbReference type="PROSITE" id="PS51375">
    <property type="entry name" value="PPR"/>
    <property type="match status" value="4"/>
</dbReference>
<keyword evidence="4" id="KW-1185">Reference proteome</keyword>
<proteinExistence type="predicted"/>
<dbReference type="FunFam" id="1.25.40.10:FF:000348">
    <property type="entry name" value="Pentatricopeptide repeat-containing protein chloroplastic"/>
    <property type="match status" value="1"/>
</dbReference>
<protein>
    <recommendedName>
        <fullName evidence="5">Pentatricopeptide repeat-containing protein</fullName>
    </recommendedName>
</protein>
<dbReference type="GO" id="GO:0003723">
    <property type="term" value="F:RNA binding"/>
    <property type="evidence" value="ECO:0007669"/>
    <property type="project" value="InterPro"/>
</dbReference>
<dbReference type="GO" id="GO:0009451">
    <property type="term" value="P:RNA modification"/>
    <property type="evidence" value="ECO:0007669"/>
    <property type="project" value="InterPro"/>
</dbReference>
<dbReference type="InterPro" id="IPR011990">
    <property type="entry name" value="TPR-like_helical_dom_sf"/>
</dbReference>
<evidence type="ECO:0000313" key="4">
    <source>
        <dbReference type="Proteomes" id="UP001293593"/>
    </source>
</evidence>
<dbReference type="InterPro" id="IPR046960">
    <property type="entry name" value="PPR_At4g14850-like_plant"/>
</dbReference>
<dbReference type="Proteomes" id="UP001293593">
    <property type="component" value="Unassembled WGS sequence"/>
</dbReference>
<feature type="repeat" description="PPR" evidence="2">
    <location>
        <begin position="193"/>
        <end position="223"/>
    </location>
</feature>
<dbReference type="Pfam" id="PF13041">
    <property type="entry name" value="PPR_2"/>
    <property type="match status" value="2"/>
</dbReference>
<dbReference type="InterPro" id="IPR046848">
    <property type="entry name" value="E_motif"/>
</dbReference>
<dbReference type="EMBL" id="JAWXYG010000004">
    <property type="protein sequence ID" value="KAK4274320.1"/>
    <property type="molecule type" value="Genomic_DNA"/>
</dbReference>
<dbReference type="Pfam" id="PF01535">
    <property type="entry name" value="PPR"/>
    <property type="match status" value="4"/>
</dbReference>
<reference evidence="3" key="1">
    <citation type="submission" date="2023-10" db="EMBL/GenBank/DDBJ databases">
        <title>Chromosome-level genome of the transformable northern wattle, Acacia crassicarpa.</title>
        <authorList>
            <person name="Massaro I."/>
            <person name="Sinha N.R."/>
            <person name="Poethig S."/>
            <person name="Leichty A.R."/>
        </authorList>
    </citation>
    <scope>NUCLEOTIDE SEQUENCE</scope>
    <source>
        <strain evidence="3">Acra3RX</strain>
        <tissue evidence="3">Leaf</tissue>
    </source>
</reference>
<dbReference type="SUPFAM" id="SSF48452">
    <property type="entry name" value="TPR-like"/>
    <property type="match status" value="1"/>
</dbReference>
<evidence type="ECO:0000313" key="3">
    <source>
        <dbReference type="EMBL" id="KAK4274320.1"/>
    </source>
</evidence>
<dbReference type="AlphaFoldDB" id="A0AAE1JPC1"/>